<feature type="domain" description="ABM" evidence="2">
    <location>
        <begin position="6"/>
        <end position="87"/>
    </location>
</feature>
<evidence type="ECO:0000313" key="4">
    <source>
        <dbReference type="Proteomes" id="UP001178507"/>
    </source>
</evidence>
<comment type="caution">
    <text evidence="3">The sequence shown here is derived from an EMBL/GenBank/DDBJ whole genome shotgun (WGS) entry which is preliminary data.</text>
</comment>
<keyword evidence="4" id="KW-1185">Reference proteome</keyword>
<evidence type="ECO:0000313" key="3">
    <source>
        <dbReference type="EMBL" id="CAJ1380396.1"/>
    </source>
</evidence>
<dbReference type="InterPro" id="IPR007138">
    <property type="entry name" value="ABM_dom"/>
</dbReference>
<reference evidence="3" key="1">
    <citation type="submission" date="2023-08" db="EMBL/GenBank/DDBJ databases">
        <authorList>
            <person name="Chen Y."/>
            <person name="Shah S."/>
            <person name="Dougan E. K."/>
            <person name="Thang M."/>
            <person name="Chan C."/>
        </authorList>
    </citation>
    <scope>NUCLEOTIDE SEQUENCE</scope>
</reference>
<feature type="compositionally biased region" description="Basic and acidic residues" evidence="1">
    <location>
        <begin position="173"/>
        <end position="184"/>
    </location>
</feature>
<accession>A0AA36I4Z0</accession>
<feature type="region of interest" description="Disordered" evidence="1">
    <location>
        <begin position="122"/>
        <end position="184"/>
    </location>
</feature>
<evidence type="ECO:0000256" key="1">
    <source>
        <dbReference type="SAM" id="MobiDB-lite"/>
    </source>
</evidence>
<name>A0AA36I4Z0_9DINO</name>
<gene>
    <name evidence="3" type="ORF">EVOR1521_LOCUS8346</name>
</gene>
<sequence>MGDVGPVRVCATFNVKRAAFPSFCEAAGRVSAHAGVDDSCQGFSVHQELGWSRQVSDQAQSLFMVVQEWKSAEALEEHVRSAAAQRFDRDLKDGDMLACAPNLSLFGKELSVQELRAIAAEARASGQEEEEAYSPPAPAAQAAQAAQATSGSMTASKGYRKAAAKDLAGPRDLGPRDPLNRMGG</sequence>
<protein>
    <recommendedName>
        <fullName evidence="2">ABM domain-containing protein</fullName>
    </recommendedName>
</protein>
<dbReference type="AlphaFoldDB" id="A0AA36I4Z0"/>
<proteinExistence type="predicted"/>
<dbReference type="EMBL" id="CAUJNA010000709">
    <property type="protein sequence ID" value="CAJ1380396.1"/>
    <property type="molecule type" value="Genomic_DNA"/>
</dbReference>
<dbReference type="InterPro" id="IPR011008">
    <property type="entry name" value="Dimeric_a/b-barrel"/>
</dbReference>
<dbReference type="SUPFAM" id="SSF54909">
    <property type="entry name" value="Dimeric alpha+beta barrel"/>
    <property type="match status" value="1"/>
</dbReference>
<organism evidence="3 4">
    <name type="scientific">Effrenium voratum</name>
    <dbReference type="NCBI Taxonomy" id="2562239"/>
    <lineage>
        <taxon>Eukaryota</taxon>
        <taxon>Sar</taxon>
        <taxon>Alveolata</taxon>
        <taxon>Dinophyceae</taxon>
        <taxon>Suessiales</taxon>
        <taxon>Symbiodiniaceae</taxon>
        <taxon>Effrenium</taxon>
    </lineage>
</organism>
<dbReference type="Gene3D" id="3.30.70.100">
    <property type="match status" value="1"/>
</dbReference>
<evidence type="ECO:0000259" key="2">
    <source>
        <dbReference type="Pfam" id="PF03992"/>
    </source>
</evidence>
<dbReference type="Proteomes" id="UP001178507">
    <property type="component" value="Unassembled WGS sequence"/>
</dbReference>
<dbReference type="Pfam" id="PF03992">
    <property type="entry name" value="ABM"/>
    <property type="match status" value="1"/>
</dbReference>
<feature type="compositionally biased region" description="Low complexity" evidence="1">
    <location>
        <begin position="139"/>
        <end position="148"/>
    </location>
</feature>